<reference evidence="2 3" key="1">
    <citation type="submission" date="2016-07" db="EMBL/GenBank/DDBJ databases">
        <title>Pervasive Adenine N6-methylation of Active Genes in Fungi.</title>
        <authorList>
            <consortium name="DOE Joint Genome Institute"/>
            <person name="Mondo S.J."/>
            <person name="Dannebaum R.O."/>
            <person name="Kuo R.C."/>
            <person name="Labutti K."/>
            <person name="Haridas S."/>
            <person name="Kuo A."/>
            <person name="Salamov A."/>
            <person name="Ahrendt S.R."/>
            <person name="Lipzen A."/>
            <person name="Sullivan W."/>
            <person name="Andreopoulos W.B."/>
            <person name="Clum A."/>
            <person name="Lindquist E."/>
            <person name="Daum C."/>
            <person name="Ramamoorthy G.K."/>
            <person name="Gryganskyi A."/>
            <person name="Culley D."/>
            <person name="Magnuson J.K."/>
            <person name="James T.Y."/>
            <person name="O'Malley M.A."/>
            <person name="Stajich J.E."/>
            <person name="Spatafora J.W."/>
            <person name="Visel A."/>
            <person name="Grigoriev I.V."/>
        </authorList>
    </citation>
    <scope>NUCLEOTIDE SEQUENCE [LARGE SCALE GENOMIC DNA]</scope>
    <source>
        <strain evidence="2 3">12-1054</strain>
    </source>
</reference>
<dbReference type="EMBL" id="MCFI01000009">
    <property type="protein sequence ID" value="ORY82551.1"/>
    <property type="molecule type" value="Genomic_DNA"/>
</dbReference>
<feature type="chain" id="PRO_5011005083" evidence="1">
    <location>
        <begin position="22"/>
        <end position="86"/>
    </location>
</feature>
<sequence>MQLVDCALWLLWAYYLSPVRASAKPGDEVACDDYGNENLVTVDTLCKGKFCKIGPTCTYAMMCQEAALDALKRGGSTKCHCECQTN</sequence>
<dbReference type="Proteomes" id="UP000193685">
    <property type="component" value="Unassembled WGS sequence"/>
</dbReference>
<name>A0A1Y2FF67_PROLT</name>
<feature type="signal peptide" evidence="1">
    <location>
        <begin position="1"/>
        <end position="21"/>
    </location>
</feature>
<keyword evidence="1" id="KW-0732">Signal</keyword>
<dbReference type="RefSeq" id="XP_040725422.1">
    <property type="nucleotide sequence ID" value="XM_040866952.1"/>
</dbReference>
<organism evidence="2 3">
    <name type="scientific">Protomyces lactucae-debilis</name>
    <dbReference type="NCBI Taxonomy" id="2754530"/>
    <lineage>
        <taxon>Eukaryota</taxon>
        <taxon>Fungi</taxon>
        <taxon>Dikarya</taxon>
        <taxon>Ascomycota</taxon>
        <taxon>Taphrinomycotina</taxon>
        <taxon>Taphrinomycetes</taxon>
        <taxon>Taphrinales</taxon>
        <taxon>Protomycetaceae</taxon>
        <taxon>Protomyces</taxon>
    </lineage>
</organism>
<dbReference type="GeneID" id="63783551"/>
<comment type="caution">
    <text evidence="2">The sequence shown here is derived from an EMBL/GenBank/DDBJ whole genome shotgun (WGS) entry which is preliminary data.</text>
</comment>
<accession>A0A1Y2FF67</accession>
<gene>
    <name evidence="2" type="ORF">BCR37DRAFT_315833</name>
</gene>
<proteinExistence type="predicted"/>
<evidence type="ECO:0000256" key="1">
    <source>
        <dbReference type="SAM" id="SignalP"/>
    </source>
</evidence>
<evidence type="ECO:0000313" key="3">
    <source>
        <dbReference type="Proteomes" id="UP000193685"/>
    </source>
</evidence>
<evidence type="ECO:0000313" key="2">
    <source>
        <dbReference type="EMBL" id="ORY82551.1"/>
    </source>
</evidence>
<keyword evidence="3" id="KW-1185">Reference proteome</keyword>
<protein>
    <submittedName>
        <fullName evidence="2">Uncharacterized protein</fullName>
    </submittedName>
</protein>
<dbReference type="AlphaFoldDB" id="A0A1Y2FF67"/>